<dbReference type="EMBL" id="JACEOG010000002">
    <property type="protein sequence ID" value="MBA4609580.1"/>
    <property type="molecule type" value="Genomic_DNA"/>
</dbReference>
<organism evidence="2 3">
    <name type="scientific">Aeromicrobium phoceense</name>
    <dbReference type="NCBI Taxonomy" id="2754045"/>
    <lineage>
        <taxon>Bacteria</taxon>
        <taxon>Bacillati</taxon>
        <taxon>Actinomycetota</taxon>
        <taxon>Actinomycetes</taxon>
        <taxon>Propionibacteriales</taxon>
        <taxon>Nocardioidaceae</taxon>
        <taxon>Aeromicrobium</taxon>
    </lineage>
</organism>
<proteinExistence type="predicted"/>
<keyword evidence="1" id="KW-0472">Membrane</keyword>
<evidence type="ECO:0000256" key="1">
    <source>
        <dbReference type="SAM" id="Phobius"/>
    </source>
</evidence>
<keyword evidence="3" id="KW-1185">Reference proteome</keyword>
<protein>
    <submittedName>
        <fullName evidence="2">Uncharacterized protein</fullName>
    </submittedName>
</protein>
<evidence type="ECO:0000313" key="2">
    <source>
        <dbReference type="EMBL" id="MBA4609580.1"/>
    </source>
</evidence>
<accession>A0A838XRT8</accession>
<gene>
    <name evidence="2" type="ORF">H1W00_13925</name>
</gene>
<keyword evidence="1" id="KW-0812">Transmembrane</keyword>
<feature type="transmembrane region" description="Helical" evidence="1">
    <location>
        <begin position="71"/>
        <end position="91"/>
    </location>
</feature>
<dbReference type="Proteomes" id="UP000550354">
    <property type="component" value="Unassembled WGS sequence"/>
</dbReference>
<evidence type="ECO:0000313" key="3">
    <source>
        <dbReference type="Proteomes" id="UP000550354"/>
    </source>
</evidence>
<feature type="transmembrane region" description="Helical" evidence="1">
    <location>
        <begin position="33"/>
        <end position="59"/>
    </location>
</feature>
<reference evidence="2 3" key="1">
    <citation type="submission" date="2020-07" db="EMBL/GenBank/DDBJ databases">
        <title>Draft genome and description of Aeromicrobium phoceense strain Marseille-Q0843 isolated from healthy skin swab.</title>
        <authorList>
            <person name="Boxberger M."/>
            <person name="La Scola B."/>
        </authorList>
    </citation>
    <scope>NUCLEOTIDE SEQUENCE [LARGE SCALE GENOMIC DNA]</scope>
    <source>
        <strain evidence="2 3">Marseille-Q0843</strain>
    </source>
</reference>
<comment type="caution">
    <text evidence="2">The sequence shown here is derived from an EMBL/GenBank/DDBJ whole genome shotgun (WGS) entry which is preliminary data.</text>
</comment>
<keyword evidence="1" id="KW-1133">Transmembrane helix</keyword>
<dbReference type="RefSeq" id="WP_181756436.1">
    <property type="nucleotide sequence ID" value="NZ_DAMCVE010000001.1"/>
</dbReference>
<sequence length="96" mass="9959">MATAHLHLPHVHVPHVGQPQDQSHLEGTKPPRLGGIILGVGFVVALVAWGAALVALLSMGPARTGYVSGPVAAWTALAIASAISLFMMGIWKAHRA</sequence>
<name>A0A838XRT8_9ACTN</name>
<dbReference type="AlphaFoldDB" id="A0A838XRT8"/>